<dbReference type="Gene3D" id="3.40.50.720">
    <property type="entry name" value="NAD(P)-binding Rossmann-like Domain"/>
    <property type="match status" value="1"/>
</dbReference>
<protein>
    <submittedName>
        <fullName evidence="3">3-hydroxybutyrate dehydrogenase</fullName>
    </submittedName>
</protein>
<dbReference type="SUPFAM" id="SSF51735">
    <property type="entry name" value="NAD(P)-binding Rossmann-fold domains"/>
    <property type="match status" value="1"/>
</dbReference>
<evidence type="ECO:0000313" key="4">
    <source>
        <dbReference type="Proteomes" id="UP000198881"/>
    </source>
</evidence>
<gene>
    <name evidence="3" type="ORF">SAMN04487966_102306</name>
</gene>
<keyword evidence="2" id="KW-0560">Oxidoreductase</keyword>
<dbReference type="InterPro" id="IPR050259">
    <property type="entry name" value="SDR"/>
</dbReference>
<dbReference type="InterPro" id="IPR011294">
    <property type="entry name" value="3-OHbutyrate_DH"/>
</dbReference>
<evidence type="ECO:0000256" key="2">
    <source>
        <dbReference type="ARBA" id="ARBA00023002"/>
    </source>
</evidence>
<accession>A0A1I7MHF3</accession>
<dbReference type="PANTHER" id="PTHR42879">
    <property type="entry name" value="3-OXOACYL-(ACYL-CARRIER-PROTEIN) REDUCTASE"/>
    <property type="match status" value="1"/>
</dbReference>
<dbReference type="RefSeq" id="WP_091694851.1">
    <property type="nucleotide sequence ID" value="NZ_FPCG01000002.1"/>
</dbReference>
<dbReference type="STRING" id="574650.SAMN04487966_102306"/>
<dbReference type="InterPro" id="IPR036291">
    <property type="entry name" value="NAD(P)-bd_dom_sf"/>
</dbReference>
<name>A0A1I7MHF3_9MICC</name>
<dbReference type="AlphaFoldDB" id="A0A1I7MHF3"/>
<sequence length="257" mass="27195">MNAQQSERSAGSLAGRTAIVTGAASGIGEATARAFAAEGATVTVADINQEAAESLAQQIGGTAWVADLSDTAALEEISLNADILVNNAGIQRIAPIHEFDPENWRFINRLMLEAPFLLMRAVLPGMYERGFGRIINISSIHGLVASPFKSAYITAKHGLQGLSKVAALEGAEHGVTSNCINPSYVRTPLVEQQIADQARTNNIPEDEVLEKIMLANSPVKRLVEPAEVASLATWLASDHAGMVTGASYAMDGAWTAR</sequence>
<dbReference type="NCBIfam" id="NF009093">
    <property type="entry name" value="PRK12429.1"/>
    <property type="match status" value="1"/>
</dbReference>
<dbReference type="InterPro" id="IPR002347">
    <property type="entry name" value="SDR_fam"/>
</dbReference>
<organism evidence="3 4">
    <name type="scientific">Micrococcus terreus</name>
    <dbReference type="NCBI Taxonomy" id="574650"/>
    <lineage>
        <taxon>Bacteria</taxon>
        <taxon>Bacillati</taxon>
        <taxon>Actinomycetota</taxon>
        <taxon>Actinomycetes</taxon>
        <taxon>Micrococcales</taxon>
        <taxon>Micrococcaceae</taxon>
        <taxon>Micrococcus</taxon>
    </lineage>
</organism>
<evidence type="ECO:0000313" key="3">
    <source>
        <dbReference type="EMBL" id="SFV21339.1"/>
    </source>
</evidence>
<proteinExistence type="inferred from homology"/>
<dbReference type="GO" id="GO:0003858">
    <property type="term" value="F:3-hydroxybutyrate dehydrogenase activity"/>
    <property type="evidence" value="ECO:0007669"/>
    <property type="project" value="InterPro"/>
</dbReference>
<dbReference type="PANTHER" id="PTHR42879:SF2">
    <property type="entry name" value="3-OXOACYL-[ACYL-CARRIER-PROTEIN] REDUCTASE FABG"/>
    <property type="match status" value="1"/>
</dbReference>
<comment type="similarity">
    <text evidence="1">Belongs to the short-chain dehydrogenases/reductases (SDR) family.</text>
</comment>
<dbReference type="Proteomes" id="UP000198881">
    <property type="component" value="Unassembled WGS sequence"/>
</dbReference>
<dbReference type="PRINTS" id="PR00080">
    <property type="entry name" value="SDRFAMILY"/>
</dbReference>
<dbReference type="NCBIfam" id="TIGR01963">
    <property type="entry name" value="PHB_DH"/>
    <property type="match status" value="1"/>
</dbReference>
<dbReference type="PRINTS" id="PR00081">
    <property type="entry name" value="GDHRDH"/>
</dbReference>
<keyword evidence="4" id="KW-1185">Reference proteome</keyword>
<dbReference type="EMBL" id="FPCG01000002">
    <property type="protein sequence ID" value="SFV21339.1"/>
    <property type="molecule type" value="Genomic_DNA"/>
</dbReference>
<dbReference type="OrthoDB" id="9786435at2"/>
<reference evidence="3 4" key="1">
    <citation type="submission" date="2016-10" db="EMBL/GenBank/DDBJ databases">
        <authorList>
            <person name="de Groot N.N."/>
        </authorList>
    </citation>
    <scope>NUCLEOTIDE SEQUENCE [LARGE SCALE GENOMIC DNA]</scope>
    <source>
        <strain evidence="3 4">CGMCC 1.7054</strain>
    </source>
</reference>
<dbReference type="Pfam" id="PF13561">
    <property type="entry name" value="adh_short_C2"/>
    <property type="match status" value="1"/>
</dbReference>
<dbReference type="FunFam" id="3.40.50.720:FF:000084">
    <property type="entry name" value="Short-chain dehydrogenase reductase"/>
    <property type="match status" value="1"/>
</dbReference>
<evidence type="ECO:0000256" key="1">
    <source>
        <dbReference type="ARBA" id="ARBA00006484"/>
    </source>
</evidence>